<comment type="caution">
    <text evidence="2">The sequence shown here is derived from an EMBL/GenBank/DDBJ whole genome shotgun (WGS) entry which is preliminary data.</text>
</comment>
<feature type="compositionally biased region" description="Low complexity" evidence="1">
    <location>
        <begin position="194"/>
        <end position="204"/>
    </location>
</feature>
<dbReference type="EMBL" id="DXHS01000094">
    <property type="protein sequence ID" value="HIW02855.1"/>
    <property type="molecule type" value="Genomic_DNA"/>
</dbReference>
<feature type="compositionally biased region" description="Pro residues" evidence="1">
    <location>
        <begin position="160"/>
        <end position="172"/>
    </location>
</feature>
<protein>
    <submittedName>
        <fullName evidence="2">Uncharacterized protein</fullName>
    </submittedName>
</protein>
<gene>
    <name evidence="2" type="ORF">H9892_05905</name>
</gene>
<reference evidence="2" key="1">
    <citation type="journal article" date="2021" name="PeerJ">
        <title>Extensive microbial diversity within the chicken gut microbiome revealed by metagenomics and culture.</title>
        <authorList>
            <person name="Gilroy R."/>
            <person name="Ravi A."/>
            <person name="Getino M."/>
            <person name="Pursley I."/>
            <person name="Horton D.L."/>
            <person name="Alikhan N.F."/>
            <person name="Baker D."/>
            <person name="Gharbi K."/>
            <person name="Hall N."/>
            <person name="Watson M."/>
            <person name="Adriaenssens E.M."/>
            <person name="Foster-Nyarko E."/>
            <person name="Jarju S."/>
            <person name="Secka A."/>
            <person name="Antonio M."/>
            <person name="Oren A."/>
            <person name="Chaudhuri R.R."/>
            <person name="La Ragione R."/>
            <person name="Hildebrand F."/>
            <person name="Pallen M.J."/>
        </authorList>
    </citation>
    <scope>NUCLEOTIDE SEQUENCE</scope>
    <source>
        <strain evidence="2">12435</strain>
    </source>
</reference>
<dbReference type="AlphaFoldDB" id="A0A9D1TRI5"/>
<organism evidence="2 3">
    <name type="scientific">Candidatus Protoclostridium stercorigallinarum</name>
    <dbReference type="NCBI Taxonomy" id="2838741"/>
    <lineage>
        <taxon>Bacteria</taxon>
        <taxon>Bacillati</taxon>
        <taxon>Bacillota</taxon>
        <taxon>Clostridia</taxon>
        <taxon>Candidatus Protoclostridium</taxon>
    </lineage>
</organism>
<evidence type="ECO:0000256" key="1">
    <source>
        <dbReference type="SAM" id="MobiDB-lite"/>
    </source>
</evidence>
<dbReference type="Proteomes" id="UP000823990">
    <property type="component" value="Unassembled WGS sequence"/>
</dbReference>
<name>A0A9D1TRI5_9FIRM</name>
<sequence>MIYEKRLLVLTGEESGCLKLERTDRGIDCRLTGNVRGQCVLAVRSGAKFAAFGPFVPAQAYLFSLPRDTDLSSLTAAVGDLRGSLVMSGGFRRPMPWRGNLEDDLRRALRVCGVAPEKAPPAPPARDVNDYFLDIVPQDYDDTKIAEVDYYSSNMTSSPVEPPARTDPPPAQPVRDEPSVRSARGEPACDEPSVRPVRNVSPVSGEPLPPRTDAAATLAPETDLSSSRPVPELGAASFYDSVSDKIDKLFSRCERYPALEKLLPGSRWIKVDYDSGGRYYLVGLIGDPVRYVCYGVPGDYSPEAPPELAGYCQWLALDGNDPAGKGFWVMYQDAMTGKSIL</sequence>
<evidence type="ECO:0000313" key="2">
    <source>
        <dbReference type="EMBL" id="HIW02855.1"/>
    </source>
</evidence>
<accession>A0A9D1TRI5</accession>
<reference evidence="2" key="2">
    <citation type="submission" date="2021-04" db="EMBL/GenBank/DDBJ databases">
        <authorList>
            <person name="Gilroy R."/>
        </authorList>
    </citation>
    <scope>NUCLEOTIDE SEQUENCE</scope>
    <source>
        <strain evidence="2">12435</strain>
    </source>
</reference>
<feature type="region of interest" description="Disordered" evidence="1">
    <location>
        <begin position="153"/>
        <end position="230"/>
    </location>
</feature>
<evidence type="ECO:0000313" key="3">
    <source>
        <dbReference type="Proteomes" id="UP000823990"/>
    </source>
</evidence>
<proteinExistence type="predicted"/>